<dbReference type="Proteomes" id="UP000007875">
    <property type="component" value="Unassembled WGS sequence"/>
</dbReference>
<reference evidence="1" key="2">
    <citation type="submission" date="2025-08" db="UniProtKB">
        <authorList>
            <consortium name="Ensembl"/>
        </authorList>
    </citation>
    <scope>IDENTIFICATION</scope>
</reference>
<dbReference type="HOGENOM" id="CLU_2426374_0_0_1"/>
<evidence type="ECO:0000313" key="2">
    <source>
        <dbReference type="Proteomes" id="UP000007875"/>
    </source>
</evidence>
<keyword evidence="2" id="KW-1185">Reference proteome</keyword>
<reference evidence="1" key="3">
    <citation type="submission" date="2025-09" db="UniProtKB">
        <authorList>
            <consortium name="Ensembl"/>
        </authorList>
    </citation>
    <scope>IDENTIFICATION</scope>
</reference>
<dbReference type="AlphaFoldDB" id="H2YFF6"/>
<accession>H2YFF6</accession>
<protein>
    <submittedName>
        <fullName evidence="1">Uncharacterized protein</fullName>
    </submittedName>
</protein>
<organism evidence="1 2">
    <name type="scientific">Ciona savignyi</name>
    <name type="common">Pacific transparent sea squirt</name>
    <dbReference type="NCBI Taxonomy" id="51511"/>
    <lineage>
        <taxon>Eukaryota</taxon>
        <taxon>Metazoa</taxon>
        <taxon>Chordata</taxon>
        <taxon>Tunicata</taxon>
        <taxon>Ascidiacea</taxon>
        <taxon>Phlebobranchia</taxon>
        <taxon>Cionidae</taxon>
        <taxon>Ciona</taxon>
    </lineage>
</organism>
<dbReference type="Ensembl" id="ENSCSAVT00000004114.1">
    <property type="protein sequence ID" value="ENSCSAVP00000004054.1"/>
    <property type="gene ID" value="ENSCSAVG00000002394.1"/>
</dbReference>
<proteinExistence type="predicted"/>
<dbReference type="InParanoid" id="H2YFF6"/>
<reference evidence="2" key="1">
    <citation type="submission" date="2003-08" db="EMBL/GenBank/DDBJ databases">
        <authorList>
            <person name="Birren B."/>
            <person name="Nusbaum C."/>
            <person name="Abebe A."/>
            <person name="Abouelleil A."/>
            <person name="Adekoya E."/>
            <person name="Ait-zahra M."/>
            <person name="Allen N."/>
            <person name="Allen T."/>
            <person name="An P."/>
            <person name="Anderson M."/>
            <person name="Anderson S."/>
            <person name="Arachchi H."/>
            <person name="Armbruster J."/>
            <person name="Bachantsang P."/>
            <person name="Baldwin J."/>
            <person name="Barry A."/>
            <person name="Bayul T."/>
            <person name="Blitshsteyn B."/>
            <person name="Bloom T."/>
            <person name="Blye J."/>
            <person name="Boguslavskiy L."/>
            <person name="Borowsky M."/>
            <person name="Boukhgalter B."/>
            <person name="Brunache A."/>
            <person name="Butler J."/>
            <person name="Calixte N."/>
            <person name="Calvo S."/>
            <person name="Camarata J."/>
            <person name="Campo K."/>
            <person name="Chang J."/>
            <person name="Cheshatsang Y."/>
            <person name="Citroen M."/>
            <person name="Collymore A."/>
            <person name="Considine T."/>
            <person name="Cook A."/>
            <person name="Cooke P."/>
            <person name="Corum B."/>
            <person name="Cuomo C."/>
            <person name="David R."/>
            <person name="Dawoe T."/>
            <person name="Degray S."/>
            <person name="Dodge S."/>
            <person name="Dooley K."/>
            <person name="Dorje P."/>
            <person name="Dorjee K."/>
            <person name="Dorris L."/>
            <person name="Duffey N."/>
            <person name="Dupes A."/>
            <person name="Elkins T."/>
            <person name="Engels R."/>
            <person name="Erickson J."/>
            <person name="Farina A."/>
            <person name="Faro S."/>
            <person name="Ferreira P."/>
            <person name="Fischer H."/>
            <person name="Fitzgerald M."/>
            <person name="Foley K."/>
            <person name="Gage D."/>
            <person name="Galagan J."/>
            <person name="Gearin G."/>
            <person name="Gnerre S."/>
            <person name="Gnirke A."/>
            <person name="Goyette A."/>
            <person name="Graham J."/>
            <person name="Grandbois E."/>
            <person name="Gyaltsen K."/>
            <person name="Hafez N."/>
            <person name="Hagopian D."/>
            <person name="Hagos B."/>
            <person name="Hall J."/>
            <person name="Hatcher B."/>
            <person name="Heller A."/>
            <person name="Higgins H."/>
            <person name="Honan T."/>
            <person name="Horn A."/>
            <person name="Houde N."/>
            <person name="Hughes L."/>
            <person name="Hulme W."/>
            <person name="Husby E."/>
            <person name="Iliev I."/>
            <person name="Jaffe D."/>
            <person name="Jones C."/>
            <person name="Kamal M."/>
            <person name="Kamat A."/>
            <person name="Kamvysselis M."/>
            <person name="Karlsson E."/>
            <person name="Kells C."/>
            <person name="Kieu A."/>
            <person name="Kisner P."/>
            <person name="Kodira C."/>
            <person name="Kulbokas E."/>
            <person name="Labutti K."/>
            <person name="Lama D."/>
            <person name="Landers T."/>
            <person name="Leger J."/>
            <person name="Levine S."/>
            <person name="Lewis D."/>
            <person name="Lewis T."/>
            <person name="Lindblad-toh K."/>
            <person name="Liu X."/>
            <person name="Lokyitsang T."/>
            <person name="Lokyitsang Y."/>
            <person name="Lucien O."/>
            <person name="Lui A."/>
            <person name="Ma L.J."/>
            <person name="Mabbitt R."/>
            <person name="Macdonald J."/>
            <person name="Maclean C."/>
            <person name="Major J."/>
            <person name="Manning J."/>
            <person name="Marabella R."/>
            <person name="Maru K."/>
            <person name="Matthews C."/>
            <person name="Mauceli E."/>
            <person name="Mccarthy M."/>
            <person name="Mcdonough S."/>
            <person name="Mcghee T."/>
            <person name="Meldrim J."/>
            <person name="Meneus L."/>
            <person name="Mesirov J."/>
            <person name="Mihalev A."/>
            <person name="Mihova T."/>
            <person name="Mikkelsen T."/>
            <person name="Mlenga V."/>
            <person name="Moru K."/>
            <person name="Mozes J."/>
            <person name="Mulrain L."/>
            <person name="Munson G."/>
            <person name="Naylor J."/>
            <person name="Newes C."/>
            <person name="Nguyen C."/>
            <person name="Nguyen N."/>
            <person name="Nguyen T."/>
            <person name="Nicol R."/>
            <person name="Nielsen C."/>
            <person name="Nizzari M."/>
            <person name="Norbu C."/>
            <person name="Norbu N."/>
            <person name="O'donnell P."/>
            <person name="Okoawo O."/>
            <person name="O'leary S."/>
            <person name="Omotosho B."/>
            <person name="O'neill K."/>
            <person name="Osman S."/>
            <person name="Parker S."/>
            <person name="Perrin D."/>
            <person name="Phunkhang P."/>
            <person name="Piqani B."/>
            <person name="Purcell S."/>
            <person name="Rachupka T."/>
            <person name="Ramasamy U."/>
            <person name="Rameau R."/>
            <person name="Ray V."/>
            <person name="Raymond C."/>
            <person name="Retta R."/>
            <person name="Richardson S."/>
            <person name="Rise C."/>
            <person name="Rodriguez J."/>
            <person name="Rogers J."/>
            <person name="Rogov P."/>
            <person name="Rutman M."/>
            <person name="Schupbach R."/>
            <person name="Seaman C."/>
            <person name="Settipalli S."/>
            <person name="Sharpe T."/>
            <person name="Sheridan J."/>
            <person name="Sherpa N."/>
            <person name="Shi J."/>
            <person name="Smirnov S."/>
            <person name="Smith C."/>
            <person name="Sougnez C."/>
            <person name="Spencer B."/>
            <person name="Stalker J."/>
            <person name="Stange-thomann N."/>
            <person name="Stavropoulos S."/>
            <person name="Stetson K."/>
            <person name="Stone C."/>
            <person name="Stone S."/>
            <person name="Stubbs M."/>
            <person name="Talamas J."/>
            <person name="Tchuinga P."/>
            <person name="Tenzing P."/>
            <person name="Tesfaye S."/>
            <person name="Theodore J."/>
            <person name="Thoulutsang Y."/>
            <person name="Topham K."/>
            <person name="Towey S."/>
            <person name="Tsamla T."/>
            <person name="Tsomo N."/>
            <person name="Vallee D."/>
            <person name="Vassiliev H."/>
            <person name="Venkataraman V."/>
            <person name="Vinson J."/>
            <person name="Vo A."/>
            <person name="Wade C."/>
            <person name="Wang S."/>
            <person name="Wangchuk T."/>
            <person name="Wangdi T."/>
            <person name="Whittaker C."/>
            <person name="Wilkinson J."/>
            <person name="Wu Y."/>
            <person name="Wyman D."/>
            <person name="Yadav S."/>
            <person name="Yang S."/>
            <person name="Yang X."/>
            <person name="Yeager S."/>
            <person name="Yee E."/>
            <person name="Young G."/>
            <person name="Zainoun J."/>
            <person name="Zembeck L."/>
            <person name="Zimmer A."/>
            <person name="Zody M."/>
            <person name="Lander E."/>
        </authorList>
    </citation>
    <scope>NUCLEOTIDE SEQUENCE [LARGE SCALE GENOMIC DNA]</scope>
</reference>
<sequence>MRWRASCLRFLTFELEGKYPQKTVQLTPFLPPQLSRMGHQKPTPFQAQGPLQTLLLFLLIQRLEHPVSDIFVASSLAPPTGHAHSWIPLTR</sequence>
<evidence type="ECO:0000313" key="1">
    <source>
        <dbReference type="Ensembl" id="ENSCSAVP00000004054.1"/>
    </source>
</evidence>
<name>H2YFF6_CIOSA</name>